<keyword evidence="2" id="KW-1185">Reference proteome</keyword>
<dbReference type="EMBL" id="AUWY01000070">
    <property type="protein sequence ID" value="EQB32536.1"/>
    <property type="molecule type" value="Genomic_DNA"/>
</dbReference>
<reference evidence="1 2" key="1">
    <citation type="journal article" date="2013" name="Genome Announc.">
        <title>Draft Genome Sequence of Sphingobium ummariense Strain RL-3, a Hexachlorocyclohexane-Degrading Bacterium.</title>
        <authorList>
            <person name="Kohli P."/>
            <person name="Dua A."/>
            <person name="Sangwan N."/>
            <person name="Oldach P."/>
            <person name="Khurana J.P."/>
            <person name="Lal R."/>
        </authorList>
    </citation>
    <scope>NUCLEOTIDE SEQUENCE [LARGE SCALE GENOMIC DNA]</scope>
    <source>
        <strain evidence="1 2">RL-3</strain>
    </source>
</reference>
<organism evidence="1 2">
    <name type="scientific">Sphingobium ummariense RL-3</name>
    <dbReference type="NCBI Taxonomy" id="1346791"/>
    <lineage>
        <taxon>Bacteria</taxon>
        <taxon>Pseudomonadati</taxon>
        <taxon>Pseudomonadota</taxon>
        <taxon>Alphaproteobacteria</taxon>
        <taxon>Sphingomonadales</taxon>
        <taxon>Sphingomonadaceae</taxon>
        <taxon>Sphingobium</taxon>
    </lineage>
</organism>
<dbReference type="AlphaFoldDB" id="T0J3M0"/>
<evidence type="ECO:0000313" key="1">
    <source>
        <dbReference type="EMBL" id="EQB32536.1"/>
    </source>
</evidence>
<name>T0J3M0_9SPHN</name>
<proteinExistence type="predicted"/>
<evidence type="ECO:0000313" key="2">
    <source>
        <dbReference type="Proteomes" id="UP000015523"/>
    </source>
</evidence>
<dbReference type="PATRIC" id="fig|1346791.3.peg.1708"/>
<accession>T0J3M0</accession>
<comment type="caution">
    <text evidence="1">The sequence shown here is derived from an EMBL/GenBank/DDBJ whole genome shotgun (WGS) entry which is preliminary data.</text>
</comment>
<sequence>MPDRLITIPPMAYQLITLFGTKMLYALHYRVTGKPANPTQRRLVAWQQAGTQGAEDIRHNASQWFDGMIVGQRRNVDLGNQFRFQTGYNERHGYLGLHMSFGEALVFFCVLGPARHMVKLKPKPELYVSIADLGAKIKRRNP</sequence>
<dbReference type="Proteomes" id="UP000015523">
    <property type="component" value="Unassembled WGS sequence"/>
</dbReference>
<protein>
    <submittedName>
        <fullName evidence="1">Uncharacterized protein</fullName>
    </submittedName>
</protein>
<gene>
    <name evidence="1" type="ORF">M529_08890</name>
</gene>